<dbReference type="Proteomes" id="UP000229681">
    <property type="component" value="Unassembled WGS sequence"/>
</dbReference>
<comment type="pathway">
    <text evidence="2">Carbohydrate metabolism; pentose and glucuronate interconversion.</text>
</comment>
<protein>
    <recommendedName>
        <fullName evidence="5">Uronate isomerase</fullName>
        <ecNumber evidence="4">5.3.1.12</ecNumber>
    </recommendedName>
</protein>
<evidence type="ECO:0000256" key="6">
    <source>
        <dbReference type="ARBA" id="ARBA00023235"/>
    </source>
</evidence>
<proteinExistence type="inferred from homology"/>
<dbReference type="Pfam" id="PF02614">
    <property type="entry name" value="UxaC"/>
    <property type="match status" value="1"/>
</dbReference>
<feature type="non-terminal residue" evidence="7">
    <location>
        <position position="194"/>
    </location>
</feature>
<dbReference type="Gene3D" id="1.10.2020.10">
    <property type="entry name" value="uronate isomerase, domain 2, chain A"/>
    <property type="match status" value="1"/>
</dbReference>
<dbReference type="InterPro" id="IPR003766">
    <property type="entry name" value="Uronate_isomerase"/>
</dbReference>
<dbReference type="InterPro" id="IPR032466">
    <property type="entry name" value="Metal_Hydrolase"/>
</dbReference>
<evidence type="ECO:0000256" key="3">
    <source>
        <dbReference type="ARBA" id="ARBA00008397"/>
    </source>
</evidence>
<dbReference type="PANTHER" id="PTHR30068:SF4">
    <property type="entry name" value="URONATE ISOMERASE"/>
    <property type="match status" value="1"/>
</dbReference>
<dbReference type="PANTHER" id="PTHR30068">
    <property type="entry name" value="URONATE ISOMERASE"/>
    <property type="match status" value="1"/>
</dbReference>
<evidence type="ECO:0000256" key="2">
    <source>
        <dbReference type="ARBA" id="ARBA00004892"/>
    </source>
</evidence>
<accession>A0A2M8PCH4</accession>
<dbReference type="EMBL" id="PGTM01000182">
    <property type="protein sequence ID" value="PJF35255.1"/>
    <property type="molecule type" value="Genomic_DNA"/>
</dbReference>
<evidence type="ECO:0000313" key="8">
    <source>
        <dbReference type="Proteomes" id="UP000229681"/>
    </source>
</evidence>
<reference evidence="7 8" key="1">
    <citation type="submission" date="2017-11" db="EMBL/GenBank/DDBJ databases">
        <title>Evolution of Phototrophy in the Chloroflexi Phylum Driven by Horizontal Gene Transfer.</title>
        <authorList>
            <person name="Ward L.M."/>
            <person name="Hemp J."/>
            <person name="Shih P.M."/>
            <person name="Mcglynn S.E."/>
            <person name="Fischer W."/>
        </authorList>
    </citation>
    <scope>NUCLEOTIDE SEQUENCE [LARGE SCALE GENOMIC DNA]</scope>
    <source>
        <strain evidence="7">JP3_13</strain>
    </source>
</reference>
<evidence type="ECO:0000256" key="4">
    <source>
        <dbReference type="ARBA" id="ARBA00012546"/>
    </source>
</evidence>
<keyword evidence="6 7" id="KW-0413">Isomerase</keyword>
<sequence>MPLSPDRFFSAEASQRQVARQLYAHIAALPLICPHGHVDPRLFATPDYQFESPLALLVLPDHYLLRLLYSQGVALESLGVPTLDGTAYERDPRRAWRRFAEHFYLFRGTPSGIWLTYIFEEIFGIQVRLCAETADMFYDQIAARLAEPDFQPRRLYERFKIAALCTTDAATDALDQHLAIRQSGWHGRILPTFR</sequence>
<comment type="similarity">
    <text evidence="3">Belongs to the metallo-dependent hydrolases superfamily. Uronate isomerase family.</text>
</comment>
<evidence type="ECO:0000256" key="1">
    <source>
        <dbReference type="ARBA" id="ARBA00001165"/>
    </source>
</evidence>
<evidence type="ECO:0000256" key="5">
    <source>
        <dbReference type="ARBA" id="ARBA00020555"/>
    </source>
</evidence>
<name>A0A2M8PCH4_9CHLR</name>
<dbReference type="Gene3D" id="3.20.20.140">
    <property type="entry name" value="Metal-dependent hydrolases"/>
    <property type="match status" value="1"/>
</dbReference>
<dbReference type="GO" id="GO:0008880">
    <property type="term" value="F:glucuronate isomerase activity"/>
    <property type="evidence" value="ECO:0007669"/>
    <property type="project" value="UniProtKB-EC"/>
</dbReference>
<gene>
    <name evidence="7" type="ORF">CUN49_11455</name>
</gene>
<dbReference type="AlphaFoldDB" id="A0A2M8PCH4"/>
<evidence type="ECO:0000313" key="7">
    <source>
        <dbReference type="EMBL" id="PJF35255.1"/>
    </source>
</evidence>
<dbReference type="EC" id="5.3.1.12" evidence="4"/>
<comment type="caution">
    <text evidence="7">The sequence shown here is derived from an EMBL/GenBank/DDBJ whole genome shotgun (WGS) entry which is preliminary data.</text>
</comment>
<dbReference type="SUPFAM" id="SSF51556">
    <property type="entry name" value="Metallo-dependent hydrolases"/>
    <property type="match status" value="1"/>
</dbReference>
<dbReference type="GO" id="GO:0019698">
    <property type="term" value="P:D-galacturonate catabolic process"/>
    <property type="evidence" value="ECO:0007669"/>
    <property type="project" value="TreeGrafter"/>
</dbReference>
<comment type="catalytic activity">
    <reaction evidence="1">
        <text>D-glucuronate = D-fructuronate</text>
        <dbReference type="Rhea" id="RHEA:13049"/>
        <dbReference type="ChEBI" id="CHEBI:58720"/>
        <dbReference type="ChEBI" id="CHEBI:59863"/>
        <dbReference type="EC" id="5.3.1.12"/>
    </reaction>
</comment>
<dbReference type="UniPathway" id="UPA00246"/>
<dbReference type="GO" id="GO:0042840">
    <property type="term" value="P:D-glucuronate catabolic process"/>
    <property type="evidence" value="ECO:0007669"/>
    <property type="project" value="TreeGrafter"/>
</dbReference>
<organism evidence="7 8">
    <name type="scientific">Candidatus Thermofonsia Clade 1 bacterium</name>
    <dbReference type="NCBI Taxonomy" id="2364210"/>
    <lineage>
        <taxon>Bacteria</taxon>
        <taxon>Bacillati</taxon>
        <taxon>Chloroflexota</taxon>
        <taxon>Candidatus Thermofontia</taxon>
        <taxon>Candidatus Thermofonsia Clade 1</taxon>
    </lineage>
</organism>